<keyword evidence="5 6" id="KW-0472">Membrane</keyword>
<dbReference type="EMBL" id="BDQG01000001">
    <property type="protein sequence ID" value="GAW68018.1"/>
    <property type="molecule type" value="Genomic_DNA"/>
</dbReference>
<dbReference type="InterPro" id="IPR040177">
    <property type="entry name" value="SLC30A9"/>
</dbReference>
<dbReference type="InterPro" id="IPR036837">
    <property type="entry name" value="Cation_efflux_CTD_sf"/>
</dbReference>
<evidence type="ECO:0000256" key="6">
    <source>
        <dbReference type="SAM" id="Phobius"/>
    </source>
</evidence>
<dbReference type="NCBIfam" id="TIGR01297">
    <property type="entry name" value="CDF"/>
    <property type="match status" value="1"/>
</dbReference>
<proteinExistence type="predicted"/>
<keyword evidence="4 6" id="KW-1133">Transmembrane helix</keyword>
<dbReference type="RefSeq" id="WP_085814207.1">
    <property type="nucleotide sequence ID" value="NZ_BDQG01000001.1"/>
</dbReference>
<feature type="transmembrane region" description="Helical" evidence="6">
    <location>
        <begin position="75"/>
        <end position="95"/>
    </location>
</feature>
<organism evidence="8 9">
    <name type="scientific">Geoanaerobacter pelophilus</name>
    <dbReference type="NCBI Taxonomy" id="60036"/>
    <lineage>
        <taxon>Bacteria</taxon>
        <taxon>Pseudomonadati</taxon>
        <taxon>Thermodesulfobacteriota</taxon>
        <taxon>Desulfuromonadia</taxon>
        <taxon>Geobacterales</taxon>
        <taxon>Geobacteraceae</taxon>
        <taxon>Geoanaerobacter</taxon>
    </lineage>
</organism>
<dbReference type="InterPro" id="IPR027469">
    <property type="entry name" value="Cation_efflux_TMD_sf"/>
</dbReference>
<evidence type="ECO:0000256" key="1">
    <source>
        <dbReference type="ARBA" id="ARBA00004141"/>
    </source>
</evidence>
<keyword evidence="9" id="KW-1185">Reference proteome</keyword>
<evidence type="ECO:0000259" key="7">
    <source>
        <dbReference type="Pfam" id="PF01545"/>
    </source>
</evidence>
<protein>
    <submittedName>
        <fullName evidence="8">Cation transporter</fullName>
    </submittedName>
</protein>
<evidence type="ECO:0000256" key="3">
    <source>
        <dbReference type="ARBA" id="ARBA00022692"/>
    </source>
</evidence>
<dbReference type="Proteomes" id="UP000194153">
    <property type="component" value="Unassembled WGS sequence"/>
</dbReference>
<evidence type="ECO:0000313" key="9">
    <source>
        <dbReference type="Proteomes" id="UP000194153"/>
    </source>
</evidence>
<dbReference type="SUPFAM" id="SSF161111">
    <property type="entry name" value="Cation efflux protein transmembrane domain-like"/>
    <property type="match status" value="1"/>
</dbReference>
<feature type="transmembrane region" description="Helical" evidence="6">
    <location>
        <begin position="193"/>
        <end position="210"/>
    </location>
</feature>
<dbReference type="Gene3D" id="1.20.1510.10">
    <property type="entry name" value="Cation efflux protein transmembrane domain"/>
    <property type="match status" value="1"/>
</dbReference>
<evidence type="ECO:0000256" key="5">
    <source>
        <dbReference type="ARBA" id="ARBA00023136"/>
    </source>
</evidence>
<feature type="domain" description="Cation efflux protein transmembrane" evidence="7">
    <location>
        <begin position="9"/>
        <end position="215"/>
    </location>
</feature>
<evidence type="ECO:0000256" key="4">
    <source>
        <dbReference type="ARBA" id="ARBA00022989"/>
    </source>
</evidence>
<dbReference type="InterPro" id="IPR058533">
    <property type="entry name" value="Cation_efflux_TM"/>
</dbReference>
<sequence length="306" mass="33049">MAESTRKVIWVAMAANLLIAATKFFAAWKTGSSAILSEGVHSVVDTGDQILLLYGMHRAERPADRDFPFGHGKEIYFWSFVVAILIFALGAGISLYEGVLHLLQPSELTSPLINYLIIAAAIVFEGISWAFSLREFRKGKKPGRGYLEAIRKGKDPTLFLVLMEDSAALLGLFTALAGIALTQLTGNPVYDGIASIVIGVILGATAAFLASETKGLLIGEAADRESMQAIRAIVEKGEHVDHVNEVLTLQMGPDYVLATISLDFASGASSDEVEQSVVALESQIVDRLPVVKKVFIEAQAWSRREA</sequence>
<dbReference type="PANTHER" id="PTHR13414">
    <property type="entry name" value="HUEL-CATION TRANSPORTER"/>
    <property type="match status" value="1"/>
</dbReference>
<feature type="transmembrane region" description="Helical" evidence="6">
    <location>
        <begin position="115"/>
        <end position="136"/>
    </location>
</feature>
<keyword evidence="2" id="KW-0813">Transport</keyword>
<dbReference type="InterPro" id="IPR002524">
    <property type="entry name" value="Cation_efflux"/>
</dbReference>
<keyword evidence="3 6" id="KW-0812">Transmembrane</keyword>
<feature type="transmembrane region" description="Helical" evidence="6">
    <location>
        <begin position="157"/>
        <end position="181"/>
    </location>
</feature>
<dbReference type="PANTHER" id="PTHR13414:SF9">
    <property type="entry name" value="PROTON-COUPLED ZINC ANTIPORTER SLC30A9, MITOCHONDRIAL"/>
    <property type="match status" value="1"/>
</dbReference>
<name>A0ABQ0MLQ7_9BACT</name>
<dbReference type="SUPFAM" id="SSF160240">
    <property type="entry name" value="Cation efflux protein cytoplasmic domain-like"/>
    <property type="match status" value="1"/>
</dbReference>
<evidence type="ECO:0000256" key="2">
    <source>
        <dbReference type="ARBA" id="ARBA00022448"/>
    </source>
</evidence>
<gene>
    <name evidence="8" type="ORF">GPEL0_01f4153</name>
</gene>
<dbReference type="Pfam" id="PF01545">
    <property type="entry name" value="Cation_efflux"/>
    <property type="match status" value="1"/>
</dbReference>
<reference evidence="9" key="1">
    <citation type="submission" date="2017-05" db="EMBL/GenBank/DDBJ databases">
        <title>Draft genome sequence of Geobacter pelophilus, a iron(III)-reducing bacteria.</title>
        <authorList>
            <person name="Aoyagi T."/>
            <person name="Koike H."/>
            <person name="Morita T."/>
            <person name="Sato Y."/>
            <person name="Habe H."/>
            <person name="Hori T."/>
        </authorList>
    </citation>
    <scope>NUCLEOTIDE SEQUENCE [LARGE SCALE GENOMIC DNA]</scope>
    <source>
        <strain evidence="9">Drf2</strain>
    </source>
</reference>
<accession>A0ABQ0MLQ7</accession>
<evidence type="ECO:0000313" key="8">
    <source>
        <dbReference type="EMBL" id="GAW68018.1"/>
    </source>
</evidence>
<comment type="caution">
    <text evidence="8">The sequence shown here is derived from an EMBL/GenBank/DDBJ whole genome shotgun (WGS) entry which is preliminary data.</text>
</comment>
<comment type="subcellular location">
    <subcellularLocation>
        <location evidence="1">Membrane</location>
        <topology evidence="1">Multi-pass membrane protein</topology>
    </subcellularLocation>
</comment>